<feature type="transmembrane region" description="Helical" evidence="5">
    <location>
        <begin position="28"/>
        <end position="47"/>
    </location>
</feature>
<feature type="binding site" evidence="4">
    <location>
        <position position="73"/>
    </location>
    <ligand>
        <name>a divalent metal cation</name>
        <dbReference type="ChEBI" id="CHEBI:60240"/>
    </ligand>
</feature>
<feature type="binding site" evidence="3">
    <location>
        <position position="73"/>
    </location>
    <ligand>
        <name>ATP</name>
        <dbReference type="ChEBI" id="CHEBI:30616"/>
    </ligand>
</feature>
<protein>
    <recommendedName>
        <fullName evidence="8">Diacylglycerol kinase</fullName>
    </recommendedName>
</protein>
<evidence type="ECO:0000256" key="3">
    <source>
        <dbReference type="PIRSR" id="PIRSR600829-3"/>
    </source>
</evidence>
<feature type="binding site" evidence="3">
    <location>
        <position position="25"/>
    </location>
    <ligand>
        <name>ATP</name>
        <dbReference type="ChEBI" id="CHEBI:30616"/>
    </ligand>
</feature>
<feature type="binding site" evidence="2">
    <location>
        <position position="66"/>
    </location>
    <ligand>
        <name>substrate</name>
    </ligand>
</feature>
<keyword evidence="5" id="KW-1133">Transmembrane helix</keyword>
<dbReference type="AlphaFoldDB" id="A0A1F5BU10"/>
<dbReference type="CDD" id="cd14263">
    <property type="entry name" value="DAGK_IM_like"/>
    <property type="match status" value="1"/>
</dbReference>
<organism evidence="6 7">
    <name type="scientific">Candidatus Azambacteria bacterium RIFCSPLOWO2_01_FULL_46_25</name>
    <dbReference type="NCBI Taxonomy" id="1797298"/>
    <lineage>
        <taxon>Bacteria</taxon>
        <taxon>Candidatus Azamiibacteriota</taxon>
    </lineage>
</organism>
<evidence type="ECO:0000313" key="6">
    <source>
        <dbReference type="EMBL" id="OGD34099.1"/>
    </source>
</evidence>
<evidence type="ECO:0000256" key="5">
    <source>
        <dbReference type="SAM" id="Phobius"/>
    </source>
</evidence>
<accession>A0A1F5BU10</accession>
<keyword evidence="4" id="KW-0460">Magnesium</keyword>
<dbReference type="GO" id="GO:0016301">
    <property type="term" value="F:kinase activity"/>
    <property type="evidence" value="ECO:0007669"/>
    <property type="project" value="InterPro"/>
</dbReference>
<sequence>MIKVKKLVKSFRHSLIGLKEAFHREQNFRIMLALVLASLALVFWWPMEGWQKAAVIIAGSLMLAVELINTALEKAMDILLPASLEEIRILKDMMAGAALMVSVGWLMILVLSII</sequence>
<dbReference type="GO" id="GO:0005524">
    <property type="term" value="F:ATP binding"/>
    <property type="evidence" value="ECO:0007669"/>
    <property type="project" value="UniProtKB-KW"/>
</dbReference>
<dbReference type="STRING" id="1797298.A2988_01285"/>
<feature type="binding site" evidence="3">
    <location>
        <begin position="91"/>
        <end position="92"/>
    </location>
    <ligand>
        <name>ATP</name>
        <dbReference type="ChEBI" id="CHEBI:30616"/>
    </ligand>
</feature>
<name>A0A1F5BU10_9BACT</name>
<dbReference type="EMBL" id="MEYS01000002">
    <property type="protein sequence ID" value="OGD34099.1"/>
    <property type="molecule type" value="Genomic_DNA"/>
</dbReference>
<dbReference type="PANTHER" id="PTHR34299">
    <property type="entry name" value="DIACYLGLYCEROL KINASE"/>
    <property type="match status" value="1"/>
</dbReference>
<dbReference type="GO" id="GO:0008654">
    <property type="term" value="P:phospholipid biosynthetic process"/>
    <property type="evidence" value="ECO:0007669"/>
    <property type="project" value="InterPro"/>
</dbReference>
<keyword evidence="4" id="KW-0479">Metal-binding</keyword>
<comment type="cofactor">
    <cofactor evidence="4">
        <name>Mg(2+)</name>
        <dbReference type="ChEBI" id="CHEBI:18420"/>
    </cofactor>
    <text evidence="4">Mn(2+), Zn(2+), Cd(2+) and Co(2+) support activity to lesser extents.</text>
</comment>
<dbReference type="GO" id="GO:0016020">
    <property type="term" value="C:membrane"/>
    <property type="evidence" value="ECO:0007669"/>
    <property type="project" value="InterPro"/>
</dbReference>
<evidence type="ECO:0000256" key="1">
    <source>
        <dbReference type="PIRSR" id="PIRSR600829-1"/>
    </source>
</evidence>
<dbReference type="GO" id="GO:0046872">
    <property type="term" value="F:metal ion binding"/>
    <property type="evidence" value="ECO:0007669"/>
    <property type="project" value="UniProtKB-KW"/>
</dbReference>
<evidence type="ECO:0000256" key="2">
    <source>
        <dbReference type="PIRSR" id="PIRSR600829-2"/>
    </source>
</evidence>
<proteinExistence type="predicted"/>
<keyword evidence="5" id="KW-0812">Transmembrane</keyword>
<dbReference type="InterPro" id="IPR000829">
    <property type="entry name" value="DAGK"/>
</dbReference>
<evidence type="ECO:0008006" key="8">
    <source>
        <dbReference type="Google" id="ProtNLM"/>
    </source>
</evidence>
<dbReference type="Pfam" id="PF01219">
    <property type="entry name" value="DAGK_prokar"/>
    <property type="match status" value="1"/>
</dbReference>
<comment type="caution">
    <text evidence="6">The sequence shown here is derived from an EMBL/GenBank/DDBJ whole genome shotgun (WGS) entry which is preliminary data.</text>
</comment>
<evidence type="ECO:0000313" key="7">
    <source>
        <dbReference type="Proteomes" id="UP000176650"/>
    </source>
</evidence>
<evidence type="ECO:0000256" key="4">
    <source>
        <dbReference type="PIRSR" id="PIRSR600829-4"/>
    </source>
</evidence>
<dbReference type="PANTHER" id="PTHR34299:SF1">
    <property type="entry name" value="DIACYLGLYCEROL KINASE"/>
    <property type="match status" value="1"/>
</dbReference>
<feature type="transmembrane region" description="Helical" evidence="5">
    <location>
        <begin position="93"/>
        <end position="113"/>
    </location>
</feature>
<keyword evidence="3" id="KW-0547">Nucleotide-binding</keyword>
<dbReference type="Proteomes" id="UP000176650">
    <property type="component" value="Unassembled WGS sequence"/>
</dbReference>
<feature type="active site" description="Proton acceptor" evidence="1">
    <location>
        <position position="66"/>
    </location>
</feature>
<reference evidence="6 7" key="1">
    <citation type="journal article" date="2016" name="Nat. Commun.">
        <title>Thousands of microbial genomes shed light on interconnected biogeochemical processes in an aquifer system.</title>
        <authorList>
            <person name="Anantharaman K."/>
            <person name="Brown C.T."/>
            <person name="Hug L.A."/>
            <person name="Sharon I."/>
            <person name="Castelle C.J."/>
            <person name="Probst A.J."/>
            <person name="Thomas B.C."/>
            <person name="Singh A."/>
            <person name="Wilkins M.J."/>
            <person name="Karaoz U."/>
            <person name="Brodie E.L."/>
            <person name="Williams K.H."/>
            <person name="Hubbard S.S."/>
            <person name="Banfield J.F."/>
        </authorList>
    </citation>
    <scope>NUCLEOTIDE SEQUENCE [LARGE SCALE GENOMIC DNA]</scope>
</reference>
<keyword evidence="5" id="KW-0472">Membrane</keyword>
<keyword evidence="3" id="KW-0067">ATP-binding</keyword>
<gene>
    <name evidence="6" type="ORF">A2988_01285</name>
</gene>
<dbReference type="Gene3D" id="1.10.3830.10">
    <property type="entry name" value="Diacylglycerol kinase (DAGK) domain"/>
    <property type="match status" value="1"/>
</dbReference>
<feature type="binding site" evidence="4">
    <location>
        <position position="25"/>
    </location>
    <ligand>
        <name>a divalent metal cation</name>
        <dbReference type="ChEBI" id="CHEBI:60240"/>
    </ligand>
</feature>